<gene>
    <name evidence="1" type="ORF">MIZ03_4538</name>
</gene>
<proteinExistence type="predicted"/>
<protein>
    <recommendedName>
        <fullName evidence="3">Fe-S protein</fullName>
    </recommendedName>
</protein>
<dbReference type="PANTHER" id="PTHR35175">
    <property type="entry name" value="DUF1289 DOMAIN-CONTAINING PROTEIN"/>
    <property type="match status" value="1"/>
</dbReference>
<sequence>MTFDSKALFFIATTADEISSGGQKYTKGLPSPCMSVCQMDEASGLCRGCLRTLAEIAAWGHADEAFKRQVWSDIKVRVAPLMTGSADELFGVTP</sequence>
<dbReference type="EMBL" id="AP024238">
    <property type="protein sequence ID" value="BCO29615.1"/>
    <property type="molecule type" value="Genomic_DNA"/>
</dbReference>
<evidence type="ECO:0000313" key="1">
    <source>
        <dbReference type="EMBL" id="BCO29615.1"/>
    </source>
</evidence>
<name>A0ABM7MTU8_9BURK</name>
<keyword evidence="2" id="KW-1185">Reference proteome</keyword>
<evidence type="ECO:0000313" key="2">
    <source>
        <dbReference type="Proteomes" id="UP000824366"/>
    </source>
</evidence>
<accession>A0ABM7MTU8</accession>
<organism evidence="1 2">
    <name type="scientific">Rhodoferax lithotrophicus</name>
    <dbReference type="NCBI Taxonomy" id="2798804"/>
    <lineage>
        <taxon>Bacteria</taxon>
        <taxon>Pseudomonadati</taxon>
        <taxon>Pseudomonadota</taxon>
        <taxon>Betaproteobacteria</taxon>
        <taxon>Burkholderiales</taxon>
        <taxon>Comamonadaceae</taxon>
        <taxon>Rhodoferax</taxon>
    </lineage>
</organism>
<dbReference type="InterPro" id="IPR010710">
    <property type="entry name" value="DUF1289"/>
</dbReference>
<evidence type="ECO:0008006" key="3">
    <source>
        <dbReference type="Google" id="ProtNLM"/>
    </source>
</evidence>
<reference evidence="1 2" key="1">
    <citation type="journal article" date="2021" name="Microbiol. Spectr.">
        <title>A Single Bacterium Capable of Oxidation and Reduction of Iron at Circumneutral pH.</title>
        <authorList>
            <person name="Kato S."/>
            <person name="Ohkuma M."/>
        </authorList>
    </citation>
    <scope>NUCLEOTIDE SEQUENCE [LARGE SCALE GENOMIC DNA]</scope>
    <source>
        <strain evidence="1 2">MIZ03</strain>
    </source>
</reference>
<dbReference type="Proteomes" id="UP000824366">
    <property type="component" value="Chromosome"/>
</dbReference>
<dbReference type="RefSeq" id="WP_223905805.1">
    <property type="nucleotide sequence ID" value="NZ_AP024238.1"/>
</dbReference>
<dbReference type="Pfam" id="PF06945">
    <property type="entry name" value="DUF1289"/>
    <property type="match status" value="1"/>
</dbReference>
<dbReference type="PANTHER" id="PTHR35175:SF2">
    <property type="entry name" value="DUF1289 DOMAIN-CONTAINING PROTEIN"/>
    <property type="match status" value="1"/>
</dbReference>